<sequence>IIRRGFYYSTSIKELDVTHKNTLTNLITYINRTIYQKLKNDTLLIQVILKLFWCLSNNKYLIPILVEINFIQFILQWLDISITETKLYQREMIHIIRNLVQHEDGVQSLNQHQAINIINKFQNQEQIKTESELIVLGRMIWALLSTPEQIKNNQQRMNNVLDELMG</sequence>
<gene>
    <name evidence="1" type="ORF">OVA965_LOCUS45743</name>
    <name evidence="2" type="ORF">TMI583_LOCUS49524</name>
</gene>
<dbReference type="AlphaFoldDB" id="A0A8S2GF44"/>
<evidence type="ECO:0000313" key="1">
    <source>
        <dbReference type="EMBL" id="CAF1671444.1"/>
    </source>
</evidence>
<feature type="non-terminal residue" evidence="1">
    <location>
        <position position="166"/>
    </location>
</feature>
<organism evidence="1 3">
    <name type="scientific">Didymodactylos carnosus</name>
    <dbReference type="NCBI Taxonomy" id="1234261"/>
    <lineage>
        <taxon>Eukaryota</taxon>
        <taxon>Metazoa</taxon>
        <taxon>Spiralia</taxon>
        <taxon>Gnathifera</taxon>
        <taxon>Rotifera</taxon>
        <taxon>Eurotatoria</taxon>
        <taxon>Bdelloidea</taxon>
        <taxon>Philodinida</taxon>
        <taxon>Philodinidae</taxon>
        <taxon>Didymodactylos</taxon>
    </lineage>
</organism>
<dbReference type="SUPFAM" id="SSF48371">
    <property type="entry name" value="ARM repeat"/>
    <property type="match status" value="1"/>
</dbReference>
<dbReference type="EMBL" id="CAJOBA010108638">
    <property type="protein sequence ID" value="CAF4546430.1"/>
    <property type="molecule type" value="Genomic_DNA"/>
</dbReference>
<comment type="caution">
    <text evidence="1">The sequence shown here is derived from an EMBL/GenBank/DDBJ whole genome shotgun (WGS) entry which is preliminary data.</text>
</comment>
<dbReference type="InterPro" id="IPR016024">
    <property type="entry name" value="ARM-type_fold"/>
</dbReference>
<accession>A0A8S2GF44</accession>
<dbReference type="Proteomes" id="UP000677228">
    <property type="component" value="Unassembled WGS sequence"/>
</dbReference>
<evidence type="ECO:0000313" key="2">
    <source>
        <dbReference type="EMBL" id="CAF4546430.1"/>
    </source>
</evidence>
<reference evidence="1" key="1">
    <citation type="submission" date="2021-02" db="EMBL/GenBank/DDBJ databases">
        <authorList>
            <person name="Nowell W R."/>
        </authorList>
    </citation>
    <scope>NUCLEOTIDE SEQUENCE</scope>
</reference>
<evidence type="ECO:0000313" key="3">
    <source>
        <dbReference type="Proteomes" id="UP000677228"/>
    </source>
</evidence>
<feature type="non-terminal residue" evidence="1">
    <location>
        <position position="1"/>
    </location>
</feature>
<dbReference type="EMBL" id="CAJNOK010074747">
    <property type="protein sequence ID" value="CAF1671444.1"/>
    <property type="molecule type" value="Genomic_DNA"/>
</dbReference>
<proteinExistence type="predicted"/>
<name>A0A8S2GF44_9BILA</name>
<protein>
    <submittedName>
        <fullName evidence="1">Uncharacterized protein</fullName>
    </submittedName>
</protein>
<dbReference type="Proteomes" id="UP000682733">
    <property type="component" value="Unassembled WGS sequence"/>
</dbReference>